<dbReference type="RefSeq" id="XP_040769727.1">
    <property type="nucleotide sequence ID" value="XM_040911901.1"/>
</dbReference>
<name>A0A165HRD1_9APHY</name>
<keyword evidence="3" id="KW-1185">Reference proteome</keyword>
<evidence type="ECO:0000313" key="2">
    <source>
        <dbReference type="EMBL" id="KZT12079.1"/>
    </source>
</evidence>
<evidence type="ECO:0000256" key="1">
    <source>
        <dbReference type="SAM" id="Phobius"/>
    </source>
</evidence>
<organism evidence="2 3">
    <name type="scientific">Laetiporus sulphureus 93-53</name>
    <dbReference type="NCBI Taxonomy" id="1314785"/>
    <lineage>
        <taxon>Eukaryota</taxon>
        <taxon>Fungi</taxon>
        <taxon>Dikarya</taxon>
        <taxon>Basidiomycota</taxon>
        <taxon>Agaricomycotina</taxon>
        <taxon>Agaricomycetes</taxon>
        <taxon>Polyporales</taxon>
        <taxon>Laetiporus</taxon>
    </lineage>
</organism>
<keyword evidence="1" id="KW-0812">Transmembrane</keyword>
<protein>
    <submittedName>
        <fullName evidence="2">Uncharacterized protein</fullName>
    </submittedName>
</protein>
<accession>A0A165HRD1</accession>
<proteinExistence type="predicted"/>
<dbReference type="Proteomes" id="UP000076871">
    <property type="component" value="Unassembled WGS sequence"/>
</dbReference>
<dbReference type="EMBL" id="KV427606">
    <property type="protein sequence ID" value="KZT12079.1"/>
    <property type="molecule type" value="Genomic_DNA"/>
</dbReference>
<reference evidence="2 3" key="1">
    <citation type="journal article" date="2016" name="Mol. Biol. Evol.">
        <title>Comparative Genomics of Early-Diverging Mushroom-Forming Fungi Provides Insights into the Origins of Lignocellulose Decay Capabilities.</title>
        <authorList>
            <person name="Nagy L.G."/>
            <person name="Riley R."/>
            <person name="Tritt A."/>
            <person name="Adam C."/>
            <person name="Daum C."/>
            <person name="Floudas D."/>
            <person name="Sun H."/>
            <person name="Yadav J.S."/>
            <person name="Pangilinan J."/>
            <person name="Larsson K.H."/>
            <person name="Matsuura K."/>
            <person name="Barry K."/>
            <person name="Labutti K."/>
            <person name="Kuo R."/>
            <person name="Ohm R.A."/>
            <person name="Bhattacharya S.S."/>
            <person name="Shirouzu T."/>
            <person name="Yoshinaga Y."/>
            <person name="Martin F.M."/>
            <person name="Grigoriev I.V."/>
            <person name="Hibbett D.S."/>
        </authorList>
    </citation>
    <scope>NUCLEOTIDE SEQUENCE [LARGE SCALE GENOMIC DNA]</scope>
    <source>
        <strain evidence="2 3">93-53</strain>
    </source>
</reference>
<feature type="transmembrane region" description="Helical" evidence="1">
    <location>
        <begin position="15"/>
        <end position="33"/>
    </location>
</feature>
<dbReference type="GeneID" id="63828929"/>
<dbReference type="InParanoid" id="A0A165HRD1"/>
<keyword evidence="1" id="KW-0472">Membrane</keyword>
<gene>
    <name evidence="2" type="ORF">LAESUDRAFT_754590</name>
</gene>
<dbReference type="AlphaFoldDB" id="A0A165HRD1"/>
<keyword evidence="1" id="KW-1133">Transmembrane helix</keyword>
<sequence>MWSAIDTLPIPTQTLAYSLGFVVVIGMAAYVSSHMKASWQDSFTWIWLACGAMKHYIFTLLIMGSWQLSTTFGDKFTELCERLRSDMHVMSFLSFLC</sequence>
<evidence type="ECO:0000313" key="3">
    <source>
        <dbReference type="Proteomes" id="UP000076871"/>
    </source>
</evidence>
<feature type="transmembrane region" description="Helical" evidence="1">
    <location>
        <begin position="45"/>
        <end position="66"/>
    </location>
</feature>